<dbReference type="STRING" id="646.BJD16_13380"/>
<dbReference type="InterPro" id="IPR003458">
    <property type="entry name" value="Phage_T4_Gp38_tail_assem"/>
</dbReference>
<sequence>MLYSKSKNGFYNQAVHSGSIPADAVEISDLLYHELLMAQEAGAIITSDENGCPIAVNEELDQVDVAFNKLNSLQAIAVAQIELIKPAVDGGYAKPEHTQLLADWQRYRYELTQVPAQPGWPESSQWPTEPEKVI</sequence>
<comment type="caution">
    <text evidence="1">The sequence shown here is derived from an EMBL/GenBank/DDBJ whole genome shotgun (WGS) entry which is preliminary data.</text>
</comment>
<dbReference type="GeneID" id="58923824"/>
<dbReference type="RefSeq" id="WP_042023242.1">
    <property type="nucleotide sequence ID" value="NZ_CDBW01000041.1"/>
</dbReference>
<organism evidence="1 2">
    <name type="scientific">Aeromonas sobria</name>
    <dbReference type="NCBI Taxonomy" id="646"/>
    <lineage>
        <taxon>Bacteria</taxon>
        <taxon>Pseudomonadati</taxon>
        <taxon>Pseudomonadota</taxon>
        <taxon>Gammaproteobacteria</taxon>
        <taxon>Aeromonadales</taxon>
        <taxon>Aeromonadaceae</taxon>
        <taxon>Aeromonas</taxon>
    </lineage>
</organism>
<evidence type="ECO:0000313" key="2">
    <source>
        <dbReference type="Proteomes" id="UP000179934"/>
    </source>
</evidence>
<evidence type="ECO:0000313" key="1">
    <source>
        <dbReference type="EMBL" id="OHY92469.1"/>
    </source>
</evidence>
<dbReference type="Proteomes" id="UP000179934">
    <property type="component" value="Unassembled WGS sequence"/>
</dbReference>
<protein>
    <recommendedName>
        <fullName evidence="3">Phage tail protein</fullName>
    </recommendedName>
</protein>
<dbReference type="OrthoDB" id="8596093at2"/>
<reference evidence="1 2" key="1">
    <citation type="submission" date="2016-09" db="EMBL/GenBank/DDBJ databases">
        <title>Draft Genome Sequence of Aeromonas sobria Strain 08005, Isolated from Sick Rana catesbeiana.</title>
        <authorList>
            <person name="Yang Q."/>
        </authorList>
    </citation>
    <scope>NUCLEOTIDE SEQUENCE [LARGE SCALE GENOMIC DNA]</scope>
    <source>
        <strain evidence="1 2">08005</strain>
    </source>
</reference>
<gene>
    <name evidence="1" type="ORF">BJD16_13380</name>
</gene>
<dbReference type="AlphaFoldDB" id="A0A1S2CWG1"/>
<accession>A0A1S2CWG1</accession>
<proteinExistence type="predicted"/>
<name>A0A1S2CWG1_AERSO</name>
<evidence type="ECO:0008006" key="3">
    <source>
        <dbReference type="Google" id="ProtNLM"/>
    </source>
</evidence>
<dbReference type="Pfam" id="PF02413">
    <property type="entry name" value="Caudo_TAP"/>
    <property type="match status" value="1"/>
</dbReference>
<dbReference type="EMBL" id="MKFU01000014">
    <property type="protein sequence ID" value="OHY92469.1"/>
    <property type="molecule type" value="Genomic_DNA"/>
</dbReference>